<dbReference type="PROSITE" id="PS00211">
    <property type="entry name" value="ABC_TRANSPORTER_1"/>
    <property type="match status" value="1"/>
</dbReference>
<evidence type="ECO:0000259" key="3">
    <source>
        <dbReference type="PROSITE" id="PS50893"/>
    </source>
</evidence>
<reference evidence="4 5" key="1">
    <citation type="submission" date="2019-03" db="EMBL/GenBank/DDBJ databases">
        <title>Deep-cultivation of Planctomycetes and their phenomic and genomic characterization uncovers novel biology.</title>
        <authorList>
            <person name="Wiegand S."/>
            <person name="Jogler M."/>
            <person name="Boedeker C."/>
            <person name="Pinto D."/>
            <person name="Vollmers J."/>
            <person name="Rivas-Marin E."/>
            <person name="Kohn T."/>
            <person name="Peeters S.H."/>
            <person name="Heuer A."/>
            <person name="Rast P."/>
            <person name="Oberbeckmann S."/>
            <person name="Bunk B."/>
            <person name="Jeske O."/>
            <person name="Meyerdierks A."/>
            <person name="Storesund J.E."/>
            <person name="Kallscheuer N."/>
            <person name="Luecker S."/>
            <person name="Lage O.M."/>
            <person name="Pohl T."/>
            <person name="Merkel B.J."/>
            <person name="Hornburger P."/>
            <person name="Mueller R.-W."/>
            <person name="Bruemmer F."/>
            <person name="Labrenz M."/>
            <person name="Spormann A.M."/>
            <person name="Op den Camp H."/>
            <person name="Overmann J."/>
            <person name="Amann R."/>
            <person name="Jetten M.S.M."/>
            <person name="Mascher T."/>
            <person name="Medema M.H."/>
            <person name="Devos D.P."/>
            <person name="Kaster A.-K."/>
            <person name="Ovreas L."/>
            <person name="Rohde M."/>
            <person name="Galperin M.Y."/>
            <person name="Jogler C."/>
        </authorList>
    </citation>
    <scope>NUCLEOTIDE SEQUENCE [LARGE SCALE GENOMIC DNA]</scope>
    <source>
        <strain evidence="4 5">Enr13</strain>
    </source>
</reference>
<dbReference type="PANTHER" id="PTHR43119:SF1">
    <property type="entry name" value="ABC TRANSPORTER DOMAIN-CONTAINING PROTEIN"/>
    <property type="match status" value="1"/>
</dbReference>
<dbReference type="KEGG" id="snep:Enr13x_17650"/>
<name>A0A518HM38_9BACT</name>
<dbReference type="EMBL" id="CP037423">
    <property type="protein sequence ID" value="QDV41922.1"/>
    <property type="molecule type" value="Genomic_DNA"/>
</dbReference>
<dbReference type="InterPro" id="IPR027417">
    <property type="entry name" value="P-loop_NTPase"/>
</dbReference>
<dbReference type="GO" id="GO:0005524">
    <property type="term" value="F:ATP binding"/>
    <property type="evidence" value="ECO:0007669"/>
    <property type="project" value="UniProtKB-KW"/>
</dbReference>
<dbReference type="InterPro" id="IPR003439">
    <property type="entry name" value="ABC_transporter-like_ATP-bd"/>
</dbReference>
<dbReference type="Gene3D" id="3.40.50.300">
    <property type="entry name" value="P-loop containing nucleotide triphosphate hydrolases"/>
    <property type="match status" value="1"/>
</dbReference>
<evidence type="ECO:0000256" key="2">
    <source>
        <dbReference type="ARBA" id="ARBA00022840"/>
    </source>
</evidence>
<dbReference type="Proteomes" id="UP000319004">
    <property type="component" value="Chromosome"/>
</dbReference>
<dbReference type="InterPro" id="IPR003593">
    <property type="entry name" value="AAA+_ATPase"/>
</dbReference>
<dbReference type="SUPFAM" id="SSF52540">
    <property type="entry name" value="P-loop containing nucleoside triphosphate hydrolases"/>
    <property type="match status" value="1"/>
</dbReference>
<protein>
    <submittedName>
        <fullName evidence="4">Putative ABC transporter ATP-binding protein YbbL</fullName>
    </submittedName>
</protein>
<dbReference type="SMART" id="SM00382">
    <property type="entry name" value="AAA"/>
    <property type="match status" value="1"/>
</dbReference>
<dbReference type="RefSeq" id="WP_145385586.1">
    <property type="nucleotide sequence ID" value="NZ_CP037423.1"/>
</dbReference>
<sequence>MTPDVLLRAENLTRHIAGKTLLDDITLDLVAGARLGLVGPTGSGKSLLLRSLALLEPVDSGNLLWQRAAVTNDQATIYRSQVIYVHQRAAAFEGTVETILRQPFQLKSHRDRRFDRDWIVDQLATVARDAAFLDQHHEQLSGGESQLVALLRAIQLSPRVLLLDEPTSALDRQSARHVESIVMRWYGDAPDRRAYIWVSHDPSQADRVCDSLITMHSGQIQSRQTTT</sequence>
<dbReference type="AlphaFoldDB" id="A0A518HM38"/>
<dbReference type="PROSITE" id="PS50893">
    <property type="entry name" value="ABC_TRANSPORTER_2"/>
    <property type="match status" value="1"/>
</dbReference>
<dbReference type="InterPro" id="IPR017871">
    <property type="entry name" value="ABC_transporter-like_CS"/>
</dbReference>
<dbReference type="GO" id="GO:0016887">
    <property type="term" value="F:ATP hydrolysis activity"/>
    <property type="evidence" value="ECO:0007669"/>
    <property type="project" value="InterPro"/>
</dbReference>
<accession>A0A518HM38</accession>
<proteinExistence type="predicted"/>
<gene>
    <name evidence="4" type="primary">ybbL</name>
    <name evidence="4" type="ORF">Enr13x_17650</name>
</gene>
<keyword evidence="5" id="KW-1185">Reference proteome</keyword>
<evidence type="ECO:0000256" key="1">
    <source>
        <dbReference type="ARBA" id="ARBA00022741"/>
    </source>
</evidence>
<evidence type="ECO:0000313" key="4">
    <source>
        <dbReference type="EMBL" id="QDV41922.1"/>
    </source>
</evidence>
<evidence type="ECO:0000313" key="5">
    <source>
        <dbReference type="Proteomes" id="UP000319004"/>
    </source>
</evidence>
<dbReference type="Pfam" id="PF00005">
    <property type="entry name" value="ABC_tran"/>
    <property type="match status" value="1"/>
</dbReference>
<organism evidence="4 5">
    <name type="scientific">Stieleria neptunia</name>
    <dbReference type="NCBI Taxonomy" id="2527979"/>
    <lineage>
        <taxon>Bacteria</taxon>
        <taxon>Pseudomonadati</taxon>
        <taxon>Planctomycetota</taxon>
        <taxon>Planctomycetia</taxon>
        <taxon>Pirellulales</taxon>
        <taxon>Pirellulaceae</taxon>
        <taxon>Stieleria</taxon>
    </lineage>
</organism>
<keyword evidence="1" id="KW-0547">Nucleotide-binding</keyword>
<keyword evidence="2 4" id="KW-0067">ATP-binding</keyword>
<dbReference type="PANTHER" id="PTHR43119">
    <property type="entry name" value="ABC TRANSPORT PROTEIN ATP-BINDING COMPONENT-RELATED"/>
    <property type="match status" value="1"/>
</dbReference>
<feature type="domain" description="ABC transporter" evidence="3">
    <location>
        <begin position="7"/>
        <end position="227"/>
    </location>
</feature>
<dbReference type="OrthoDB" id="9785080at2"/>